<dbReference type="Proteomes" id="UP000275843">
    <property type="component" value="Chromosome"/>
</dbReference>
<evidence type="ECO:0000313" key="10">
    <source>
        <dbReference type="EMBL" id="AZF80820.1"/>
    </source>
</evidence>
<reference evidence="13" key="3">
    <citation type="submission" date="2016-04" db="EMBL/GenBank/DDBJ databases">
        <authorList>
            <person name="Evans L.H."/>
            <person name="Alamgir A."/>
            <person name="Owens N."/>
            <person name="Weber N.D."/>
            <person name="Virtaneva K."/>
            <person name="Barbian K."/>
            <person name="Babar A."/>
            <person name="Rosenke K."/>
        </authorList>
    </citation>
    <scope>NUCLEOTIDE SEQUENCE</scope>
    <source>
        <strain evidence="13">P1</strain>
    </source>
</reference>
<dbReference type="Proteomes" id="UP000282269">
    <property type="component" value="Chromosome"/>
</dbReference>
<evidence type="ECO:0000313" key="24">
    <source>
        <dbReference type="Proteomes" id="UP000282269"/>
    </source>
</evidence>
<dbReference type="EMBL" id="LT549890">
    <property type="protein sequence ID" value="SAI86796.1"/>
    <property type="molecule type" value="Genomic_DNA"/>
</dbReference>
<evidence type="ECO:0000313" key="25">
    <source>
        <dbReference type="Proteomes" id="UP000594632"/>
    </source>
</evidence>
<evidence type="ECO:0000313" key="23">
    <source>
        <dbReference type="Proteomes" id="UP000278715"/>
    </source>
</evidence>
<evidence type="ECO:0000313" key="7">
    <source>
        <dbReference type="EMBL" id="AZF72982.1"/>
    </source>
</evidence>
<dbReference type="OrthoDB" id="57193at2157"/>
<dbReference type="EMBL" id="CP011055">
    <property type="protein sequence ID" value="AKA73276.1"/>
    <property type="molecule type" value="Genomic_DNA"/>
</dbReference>
<keyword evidence="1" id="KW-0472">Membrane</keyword>
<dbReference type="Proteomes" id="UP000594632">
    <property type="component" value="Chromosome"/>
</dbReference>
<feature type="transmembrane region" description="Helical" evidence="1">
    <location>
        <begin position="102"/>
        <end position="121"/>
    </location>
</feature>
<dbReference type="Proteomes" id="UP000267993">
    <property type="component" value="Chromosome"/>
</dbReference>
<dbReference type="Proteomes" id="UP000273443">
    <property type="component" value="Chromosome"/>
</dbReference>
<evidence type="ECO:0000313" key="5">
    <source>
        <dbReference type="EMBL" id="AZF67742.1"/>
    </source>
</evidence>
<evidence type="ECO:0000313" key="11">
    <source>
        <dbReference type="EMBL" id="AZF83460.1"/>
    </source>
</evidence>
<reference evidence="17" key="2">
    <citation type="submission" date="2016-04" db="EMBL/GenBank/DDBJ databases">
        <authorList>
            <person name="Shah S.A."/>
            <person name="Garrett R.A."/>
        </authorList>
    </citation>
    <scope>NUCLEOTIDE SEQUENCE [LARGE SCALE GENOMIC DNA]</scope>
    <source>
        <strain evidence="17">ATCC 35091 / DSM 1616 / JCM 8930 / NBRC 15331 / P1</strain>
    </source>
</reference>
<evidence type="ECO:0000313" key="6">
    <source>
        <dbReference type="EMBL" id="AZF70362.1"/>
    </source>
</evidence>
<gene>
    <name evidence="12" type="ORF">HFC64_11005</name>
    <name evidence="13" type="ORF">SSOP1_3242</name>
    <name evidence="4" type="ORF">SULA_0925</name>
    <name evidence="2" type="ORF">SULB_0927</name>
    <name evidence="3" type="ORF">SULC_0926</name>
    <name evidence="5" type="ORF">SULG_04530</name>
    <name evidence="6" type="ORF">SULH_04530</name>
    <name evidence="7" type="ORF">SULI_04530</name>
    <name evidence="8" type="ORF">SULM_04530</name>
    <name evidence="9" type="ORF">SULN_04530</name>
    <name evidence="10" type="ORF">SULO_04540</name>
    <name evidence="11" type="ORF">SULZ_04775</name>
</gene>
<dbReference type="Proteomes" id="UP000076770">
    <property type="component" value="Chromosome i"/>
</dbReference>
<evidence type="ECO:0000313" key="9">
    <source>
        <dbReference type="EMBL" id="AZF78214.1"/>
    </source>
</evidence>
<dbReference type="Proteomes" id="UP000278715">
    <property type="component" value="Chromosome"/>
</dbReference>
<reference evidence="14 15" key="1">
    <citation type="journal article" date="2015" name="Genome Announc.">
        <title>Complete Genome Sequence of Sulfolobus solfataricus Strain 98/2 and Evolved Derivatives.</title>
        <authorList>
            <person name="McCarthy S."/>
            <person name="Gradnigo J."/>
            <person name="Johnson T."/>
            <person name="Payne S."/>
            <person name="Lipzen A."/>
            <person name="Martin J."/>
            <person name="Schackwitz W."/>
            <person name="Moriyama E."/>
            <person name="Blum P."/>
        </authorList>
    </citation>
    <scope>NUCLEOTIDE SEQUENCE [LARGE SCALE GENOMIC DNA]</scope>
    <source>
        <strain evidence="14">98/2 SULC</strain>
        <strain evidence="2">SARC-B</strain>
        <strain evidence="3">SARC-C</strain>
        <strain evidence="4 16">SULA</strain>
        <strain evidence="15">SULB</strain>
    </source>
</reference>
<dbReference type="GeneID" id="1453170"/>
<evidence type="ECO:0000313" key="13">
    <source>
        <dbReference type="EMBL" id="SAI86796.1"/>
    </source>
</evidence>
<evidence type="ECO:0000256" key="1">
    <source>
        <dbReference type="SAM" id="Phobius"/>
    </source>
</evidence>
<dbReference type="EMBL" id="CP033236">
    <property type="protein sequence ID" value="AZF70362.1"/>
    <property type="molecule type" value="Genomic_DNA"/>
</dbReference>
<evidence type="ECO:0000313" key="2">
    <source>
        <dbReference type="EMBL" id="AKA73276.1"/>
    </source>
</evidence>
<dbReference type="Proteomes" id="UP000033057">
    <property type="component" value="Chromosome"/>
</dbReference>
<dbReference type="KEGG" id="ssol:SULB_0927"/>
<sequence length="202" mass="22306">MALFIDPLTSQLIAMAVSFLVLAYALFKTYRVHSTVVDYRNAMKSAYMPLLALGIFMTITGIYGLLVWPLISSYNILFYDLYPILGIGLMSIAVSVKNDYKLEVLGFMGLLYGLVTIYYGVTGYLYNMTLEPIALLALYALTGLSSIFFYPVAVFLDNVKVSKVFLIIDAVLLILAALMAGYIGLEAVPSHLAGFAKWTPFV</sequence>
<dbReference type="Proteomes" id="UP000269431">
    <property type="component" value="Chromosome"/>
</dbReference>
<evidence type="ECO:0000313" key="15">
    <source>
        <dbReference type="Proteomes" id="UP000033085"/>
    </source>
</evidence>
<dbReference type="EMBL" id="CP033238">
    <property type="protein sequence ID" value="AZF75606.1"/>
    <property type="molecule type" value="Genomic_DNA"/>
</dbReference>
<dbReference type="EMBL" id="CP011056">
    <property type="protein sequence ID" value="AKA75975.1"/>
    <property type="molecule type" value="Genomic_DNA"/>
</dbReference>
<name>A0A0E3GT64_SACSO</name>
<proteinExistence type="predicted"/>
<feature type="transmembrane region" description="Helical" evidence="1">
    <location>
        <begin position="133"/>
        <end position="152"/>
    </location>
</feature>
<evidence type="ECO:0000313" key="18">
    <source>
        <dbReference type="Proteomes" id="UP000267993"/>
    </source>
</evidence>
<dbReference type="EMBL" id="CP011057">
    <property type="protein sequence ID" value="AKA78668.1"/>
    <property type="molecule type" value="Genomic_DNA"/>
</dbReference>
<dbReference type="Proteomes" id="UP000273194">
    <property type="component" value="Chromosome"/>
</dbReference>
<protein>
    <submittedName>
        <fullName evidence="2">DUF981 family protein</fullName>
    </submittedName>
</protein>
<dbReference type="InterPro" id="IPR009324">
    <property type="entry name" value="DUF981"/>
</dbReference>
<dbReference type="AlphaFoldDB" id="A0A0E3GT64"/>
<feature type="transmembrane region" description="Helical" evidence="1">
    <location>
        <begin position="77"/>
        <end position="95"/>
    </location>
</feature>
<evidence type="ECO:0000313" key="3">
    <source>
        <dbReference type="EMBL" id="AKA75975.1"/>
    </source>
</evidence>
<feature type="transmembrane region" description="Helical" evidence="1">
    <location>
        <begin position="50"/>
        <end position="71"/>
    </location>
</feature>
<dbReference type="KEGG" id="ssoa:SULA_0925"/>
<organism evidence="2 15">
    <name type="scientific">Saccharolobus solfataricus</name>
    <name type="common">Sulfolobus solfataricus</name>
    <dbReference type="NCBI Taxonomy" id="2287"/>
    <lineage>
        <taxon>Archaea</taxon>
        <taxon>Thermoproteota</taxon>
        <taxon>Thermoprotei</taxon>
        <taxon>Sulfolobales</taxon>
        <taxon>Sulfolobaceae</taxon>
        <taxon>Saccharolobus</taxon>
    </lineage>
</organism>
<dbReference type="KEGG" id="ssof:SULC_0926"/>
<evidence type="ECO:0000313" key="12">
    <source>
        <dbReference type="EMBL" id="QPG50256.1"/>
    </source>
</evidence>
<evidence type="ECO:0000313" key="17">
    <source>
        <dbReference type="Proteomes" id="UP000076770"/>
    </source>
</evidence>
<dbReference type="PATRIC" id="fig|2287.6.peg.981"/>
<evidence type="ECO:0000313" key="8">
    <source>
        <dbReference type="EMBL" id="AZF75606.1"/>
    </source>
</evidence>
<dbReference type="EMBL" id="CP033235">
    <property type="protein sequence ID" value="AZF67742.1"/>
    <property type="molecule type" value="Genomic_DNA"/>
</dbReference>
<dbReference type="GeneID" id="44128870"/>
<keyword evidence="1" id="KW-1133">Transmembrane helix</keyword>
<dbReference type="RefSeq" id="WP_009991647.1">
    <property type="nucleotide sequence ID" value="NZ_CP011055.2"/>
</dbReference>
<evidence type="ECO:0000313" key="16">
    <source>
        <dbReference type="Proteomes" id="UP000033106"/>
    </source>
</evidence>
<dbReference type="EMBL" id="CP033241">
    <property type="protein sequence ID" value="AZF83460.1"/>
    <property type="molecule type" value="Genomic_DNA"/>
</dbReference>
<reference evidence="18 19" key="4">
    <citation type="journal article" date="2018" name="Proc. Natl. Acad. Sci. U.S.A.">
        <title>Nonmutational mechanism of inheritance in the Archaeon Sulfolobus solfataricus.</title>
        <authorList>
            <person name="Payne S."/>
            <person name="McCarthy S."/>
            <person name="Johnson T."/>
            <person name="North E."/>
            <person name="Blum P."/>
        </authorList>
    </citation>
    <scope>NUCLEOTIDE SEQUENCE [LARGE SCALE GENOMIC DNA]</scope>
    <source>
        <strain evidence="6 18">SARC-H</strain>
        <strain evidence="7 22">SARC-I</strain>
        <strain evidence="9 23">SARC-N</strain>
        <strain evidence="10 24">SARC-O</strain>
        <strain evidence="11 19">SUL120</strain>
        <strain evidence="5 20">SULG</strain>
        <strain evidence="8 21">SULM</strain>
    </source>
</reference>
<dbReference type="Pfam" id="PF06168">
    <property type="entry name" value="DUF981"/>
    <property type="match status" value="1"/>
</dbReference>
<feature type="transmembrane region" description="Helical" evidence="1">
    <location>
        <begin position="164"/>
        <end position="185"/>
    </location>
</feature>
<reference evidence="2" key="5">
    <citation type="submission" date="2018-10" db="EMBL/GenBank/DDBJ databases">
        <authorList>
            <person name="McCarthy S."/>
            <person name="Gradnigo J."/>
            <person name="Johnson T."/>
            <person name="Payne S."/>
            <person name="Lipzen A."/>
            <person name="Schackwitz W."/>
            <person name="Martin J."/>
            <person name="Moriyama E."/>
            <person name="Blum P."/>
        </authorList>
    </citation>
    <scope>NUCLEOTIDE SEQUENCE</scope>
    <source>
        <strain evidence="2">SARC-B</strain>
        <strain evidence="3">SARC-C</strain>
        <strain evidence="4">SULA</strain>
    </source>
</reference>
<dbReference type="EMBL" id="CP050869">
    <property type="protein sequence ID" value="QPG50256.1"/>
    <property type="molecule type" value="Genomic_DNA"/>
</dbReference>
<keyword evidence="1" id="KW-0812">Transmembrane</keyword>
<accession>A0A0E3GT64</accession>
<evidence type="ECO:0000313" key="19">
    <source>
        <dbReference type="Proteomes" id="UP000269431"/>
    </source>
</evidence>
<dbReference type="EMBL" id="CP033240">
    <property type="protein sequence ID" value="AZF80820.1"/>
    <property type="molecule type" value="Genomic_DNA"/>
</dbReference>
<evidence type="ECO:0000313" key="14">
    <source>
        <dbReference type="Proteomes" id="UP000033057"/>
    </source>
</evidence>
<dbReference type="Proteomes" id="UP000033106">
    <property type="component" value="Chromosome"/>
</dbReference>
<evidence type="ECO:0000313" key="22">
    <source>
        <dbReference type="Proteomes" id="UP000275843"/>
    </source>
</evidence>
<dbReference type="EMBL" id="CP033239">
    <property type="protein sequence ID" value="AZF78214.1"/>
    <property type="molecule type" value="Genomic_DNA"/>
</dbReference>
<evidence type="ECO:0000313" key="4">
    <source>
        <dbReference type="EMBL" id="AKA78668.1"/>
    </source>
</evidence>
<reference evidence="12 25" key="6">
    <citation type="journal article" date="2020" name="Nat. Commun.">
        <title>The structures of two archaeal type IV pili illuminate evolutionary relationships.</title>
        <authorList>
            <person name="Wang F."/>
            <person name="Baquero D.P."/>
            <person name="Su Z."/>
            <person name="Beltran L.C."/>
            <person name="Prangishvili D."/>
            <person name="Krupovic M."/>
            <person name="Egelman E.H."/>
        </authorList>
    </citation>
    <scope>NUCLEOTIDE SEQUENCE [LARGE SCALE GENOMIC DNA]</scope>
    <source>
        <strain evidence="12 25">POZ149</strain>
    </source>
</reference>
<dbReference type="OMA" id="HIPRWAK"/>
<evidence type="ECO:0000313" key="21">
    <source>
        <dbReference type="Proteomes" id="UP000273443"/>
    </source>
</evidence>
<feature type="transmembrane region" description="Helical" evidence="1">
    <location>
        <begin position="12"/>
        <end position="30"/>
    </location>
</feature>
<dbReference type="EMBL" id="CP033237">
    <property type="protein sequence ID" value="AZF72982.1"/>
    <property type="molecule type" value="Genomic_DNA"/>
</dbReference>
<evidence type="ECO:0000313" key="20">
    <source>
        <dbReference type="Proteomes" id="UP000273194"/>
    </source>
</evidence>
<dbReference type="Proteomes" id="UP000033085">
    <property type="component" value="Chromosome"/>
</dbReference>